<dbReference type="RefSeq" id="WP_250025891.1">
    <property type="nucleotide sequence ID" value="NZ_CP097331.1"/>
</dbReference>
<proteinExistence type="predicted"/>
<reference evidence="1" key="1">
    <citation type="journal article" date="2022" name="Microbiol. Resour. Announc.">
        <title>Genome Sequence of Cupriavidus campinensis Strain G5, a Member of a Bacterial Consortium Capable of Polyethylene Degradation.</title>
        <authorList>
            <person name="Schneider B."/>
            <person name="Pfeiffer F."/>
            <person name="Dyall-Smith M."/>
            <person name="Kunte H.J."/>
        </authorList>
    </citation>
    <scope>NUCLEOTIDE SEQUENCE</scope>
    <source>
        <strain evidence="1">G5</strain>
    </source>
</reference>
<dbReference type="Proteomes" id="UP001056132">
    <property type="component" value="Chromosome 2"/>
</dbReference>
<dbReference type="KEGG" id="ccam:M5D45_21795"/>
<reference evidence="1" key="2">
    <citation type="submission" date="2022-05" db="EMBL/GenBank/DDBJ databases">
        <authorList>
            <person name="Kunte H.-J."/>
        </authorList>
    </citation>
    <scope>NUCLEOTIDE SEQUENCE</scope>
    <source>
        <strain evidence="1">G5</strain>
    </source>
</reference>
<dbReference type="Gene3D" id="3.40.50.1460">
    <property type="match status" value="1"/>
</dbReference>
<dbReference type="EMBL" id="CP097331">
    <property type="protein sequence ID" value="URF07802.1"/>
    <property type="molecule type" value="Genomic_DNA"/>
</dbReference>
<sequence length="732" mass="79389">MDPNGGAFASEDQIQVIKSRLTEAGDTALPTTDEIETAFGRLNAIARQNQAQRRGLRVGRRLYIFVSGHGFSPGRERGCLFAANASATLGTFNVHATGWLNWLQDAGYFREFVLWMDCCMNRVSFLQPRDPQLSPVQATDPPAATFVAFAAQRPLKAIEIGIPEDGDKIHGAFTWALLQGLRGAASDANGRVTGRSLADWLRNALCARMTPAHLRDGDVAKEPEIVQEDAGLIFARGVPPPRYTVTLTLPPEAAGKPLRLWSGIPPRAEAMTAQPAMTLPLTPGLYVVEVPEAGLRQGFEVTNNVSIAITATGPPVTPAPDGTMFPLDIDPADPAAEIFVIDSRFSLVDNGMSKLSTPLPFGLFKIKTRIGRSLAQHVILLDSGRPPLPAAQIAKPASSVLPPVGLPEDGAQERDRQTALATALRLLREGDGKQATLMVMARAASSTEVPQRNIAPWRDVQVVDADDNLVISMERGSARHTDADSHACAVQAVPPGVYYLRQKVDNGPVIEQSLIACESWGLEAYVLRRTQPGEHAPSARPRVSLMMRRPDQQPDAALEKIIETARLALADERRILSAELEDILLRNCTNPIGGLIGGHLLLVERERDPGRDISLLDVVVTRLRKLVGDSHPDVAALGQQCATASLRRFAPLTGPPMFQRSWKLLVAAAQRREDWIPEAMWRRVVAQTALPPLMVWAADDSLRQTATESLRAVPARSLRASVPPAGLRVLTA</sequence>
<evidence type="ECO:0000313" key="2">
    <source>
        <dbReference type="Proteomes" id="UP001056132"/>
    </source>
</evidence>
<name>A0AAE9I5K3_9BURK</name>
<gene>
    <name evidence="1" type="ORF">M5D45_21795</name>
</gene>
<protein>
    <recommendedName>
        <fullName evidence="3">Caspase family protein</fullName>
    </recommendedName>
</protein>
<organism evidence="1 2">
    <name type="scientific">Cupriavidus campinensis</name>
    <dbReference type="NCBI Taxonomy" id="151783"/>
    <lineage>
        <taxon>Bacteria</taxon>
        <taxon>Pseudomonadati</taxon>
        <taxon>Pseudomonadota</taxon>
        <taxon>Betaproteobacteria</taxon>
        <taxon>Burkholderiales</taxon>
        <taxon>Burkholderiaceae</taxon>
        <taxon>Cupriavidus</taxon>
    </lineage>
</organism>
<evidence type="ECO:0008006" key="3">
    <source>
        <dbReference type="Google" id="ProtNLM"/>
    </source>
</evidence>
<dbReference type="AlphaFoldDB" id="A0AAE9I5K3"/>
<evidence type="ECO:0000313" key="1">
    <source>
        <dbReference type="EMBL" id="URF07802.1"/>
    </source>
</evidence>
<accession>A0AAE9I5K3</accession>